<feature type="transmembrane region" description="Helical" evidence="1">
    <location>
        <begin position="21"/>
        <end position="40"/>
    </location>
</feature>
<name>A0A9J6B616_SOLCO</name>
<comment type="caution">
    <text evidence="2">The sequence shown here is derived from an EMBL/GenBank/DDBJ whole genome shotgun (WGS) entry which is preliminary data.</text>
</comment>
<proteinExistence type="predicted"/>
<dbReference type="OrthoDB" id="1750780at2759"/>
<dbReference type="Proteomes" id="UP000824120">
    <property type="component" value="Chromosome 1"/>
</dbReference>
<accession>A0A9J6B616</accession>
<reference evidence="2 3" key="1">
    <citation type="submission" date="2020-09" db="EMBL/GenBank/DDBJ databases">
        <title>De no assembly of potato wild relative species, Solanum commersonii.</title>
        <authorList>
            <person name="Cho K."/>
        </authorList>
    </citation>
    <scope>NUCLEOTIDE SEQUENCE [LARGE SCALE GENOMIC DNA]</scope>
    <source>
        <strain evidence="2">LZ3.2</strain>
        <tissue evidence="2">Leaf</tissue>
    </source>
</reference>
<protein>
    <submittedName>
        <fullName evidence="2">Uncharacterized protein</fullName>
    </submittedName>
</protein>
<keyword evidence="1" id="KW-1133">Transmembrane helix</keyword>
<keyword evidence="3" id="KW-1185">Reference proteome</keyword>
<gene>
    <name evidence="2" type="ORF">H5410_003830</name>
</gene>
<keyword evidence="1" id="KW-0812">Transmembrane</keyword>
<sequence>MQRSGESNRKIGMTTSKLDQSFLAVLSIYCVILHMNGAWFDDFEIYLEGAKRTLAGPDSDLTNYGSLSICFEHCILAHIVAITLIPKKGSLSSISTWDALVLYCLLQKYHINWAEIDELKTCILAVERGMETVHDVVEKLFSLQKDTGTEVGTLHIAMIGIK</sequence>
<organism evidence="2 3">
    <name type="scientific">Solanum commersonii</name>
    <name type="common">Commerson's wild potato</name>
    <name type="synonym">Commerson's nightshade</name>
    <dbReference type="NCBI Taxonomy" id="4109"/>
    <lineage>
        <taxon>Eukaryota</taxon>
        <taxon>Viridiplantae</taxon>
        <taxon>Streptophyta</taxon>
        <taxon>Embryophyta</taxon>
        <taxon>Tracheophyta</taxon>
        <taxon>Spermatophyta</taxon>
        <taxon>Magnoliopsida</taxon>
        <taxon>eudicotyledons</taxon>
        <taxon>Gunneridae</taxon>
        <taxon>Pentapetalae</taxon>
        <taxon>asterids</taxon>
        <taxon>lamiids</taxon>
        <taxon>Solanales</taxon>
        <taxon>Solanaceae</taxon>
        <taxon>Solanoideae</taxon>
        <taxon>Solaneae</taxon>
        <taxon>Solanum</taxon>
    </lineage>
</organism>
<evidence type="ECO:0000256" key="1">
    <source>
        <dbReference type="SAM" id="Phobius"/>
    </source>
</evidence>
<evidence type="ECO:0000313" key="3">
    <source>
        <dbReference type="Proteomes" id="UP000824120"/>
    </source>
</evidence>
<keyword evidence="1" id="KW-0472">Membrane</keyword>
<evidence type="ECO:0000313" key="2">
    <source>
        <dbReference type="EMBL" id="KAG5632113.1"/>
    </source>
</evidence>
<dbReference type="AlphaFoldDB" id="A0A9J6B616"/>
<dbReference type="EMBL" id="JACXVP010000001">
    <property type="protein sequence ID" value="KAG5632113.1"/>
    <property type="molecule type" value="Genomic_DNA"/>
</dbReference>